<dbReference type="PANTHER" id="PTHR46696">
    <property type="entry name" value="P450, PUTATIVE (EUROFUNG)-RELATED"/>
    <property type="match status" value="1"/>
</dbReference>
<dbReference type="Pfam" id="PF00067">
    <property type="entry name" value="p450"/>
    <property type="match status" value="1"/>
</dbReference>
<sequence length="400" mass="45529">MKLESFNPWKGDFFDNPYPHFDKLRANEPVHWSEAFDGWVITSYELVKEVAMSSVFSSDKLNLLFNRLSPEQQKAMSPILENMRYWAIMLDGDDHKRIRTVLNKTFTTSFSESMRRRIEEICDELIAEMAKKDEFDLVTDFAYPFPATLIAWILGVPDDKVDWFKAVSGDLSQVFNLASNPDPECAKRCLVAAVEITEFLKKLLATPELLLEGSLAKSLFDSGLSEKEIISTLTLMLVAGHETTTQLIVNGIYTLLRHPNEKEKLMMDFSLIDSAVEEILRFESPVQNLARVATADYILGGVTIKKGQKVVPFINAANRDPQVFDHPSEFRIDRSPNKHLSFGFGKHLCTGAYLARMEGAISLEKLLKAFPHLRFAQKDQVVSWQKHVAFRQMESLILKA</sequence>
<accession>A0ABY7VWA9</accession>
<dbReference type="InterPro" id="IPR036396">
    <property type="entry name" value="Cyt_P450_sf"/>
</dbReference>
<dbReference type="PANTHER" id="PTHR46696:SF1">
    <property type="entry name" value="CYTOCHROME P450 YJIB-RELATED"/>
    <property type="match status" value="1"/>
</dbReference>
<dbReference type="PRINTS" id="PR00359">
    <property type="entry name" value="BP450"/>
</dbReference>
<dbReference type="CDD" id="cd20625">
    <property type="entry name" value="CYP164-like"/>
    <property type="match status" value="1"/>
</dbReference>
<proteinExistence type="inferred from homology"/>
<dbReference type="Proteomes" id="UP001214250">
    <property type="component" value="Chromosome 2"/>
</dbReference>
<reference evidence="2 3" key="1">
    <citation type="submission" date="2023-02" db="EMBL/GenBank/DDBJ databases">
        <title>Genome sequence of Lentisphaera profundi SAORIC-696.</title>
        <authorList>
            <person name="Kim e."/>
            <person name="Cho J.-C."/>
            <person name="Choi A."/>
            <person name="Kang I."/>
        </authorList>
    </citation>
    <scope>NUCLEOTIDE SEQUENCE [LARGE SCALE GENOMIC DNA]</scope>
    <source>
        <strain evidence="2 3">SAORIC-696</strain>
    </source>
</reference>
<name>A0ABY7VWA9_9BACT</name>
<protein>
    <submittedName>
        <fullName evidence="2">Cytochrome P450</fullName>
    </submittedName>
</protein>
<organism evidence="2 3">
    <name type="scientific">Lentisphaera profundi</name>
    <dbReference type="NCBI Taxonomy" id="1658616"/>
    <lineage>
        <taxon>Bacteria</taxon>
        <taxon>Pseudomonadati</taxon>
        <taxon>Lentisphaerota</taxon>
        <taxon>Lentisphaeria</taxon>
        <taxon>Lentisphaerales</taxon>
        <taxon>Lentisphaeraceae</taxon>
        <taxon>Lentisphaera</taxon>
    </lineage>
</organism>
<dbReference type="InterPro" id="IPR002397">
    <property type="entry name" value="Cyt_P450_B"/>
</dbReference>
<dbReference type="PRINTS" id="PR00385">
    <property type="entry name" value="P450"/>
</dbReference>
<dbReference type="EMBL" id="CP117812">
    <property type="protein sequence ID" value="WDE98059.1"/>
    <property type="molecule type" value="Genomic_DNA"/>
</dbReference>
<comment type="similarity">
    <text evidence="1">Belongs to the cytochrome P450 family.</text>
</comment>
<evidence type="ECO:0000256" key="1">
    <source>
        <dbReference type="ARBA" id="ARBA00010617"/>
    </source>
</evidence>
<keyword evidence="3" id="KW-1185">Reference proteome</keyword>
<gene>
    <name evidence="2" type="ORF">PQO03_19770</name>
</gene>
<dbReference type="SUPFAM" id="SSF48264">
    <property type="entry name" value="Cytochrome P450"/>
    <property type="match status" value="1"/>
</dbReference>
<evidence type="ECO:0000313" key="2">
    <source>
        <dbReference type="EMBL" id="WDE98059.1"/>
    </source>
</evidence>
<evidence type="ECO:0000313" key="3">
    <source>
        <dbReference type="Proteomes" id="UP001214250"/>
    </source>
</evidence>
<dbReference type="Gene3D" id="1.10.630.10">
    <property type="entry name" value="Cytochrome P450"/>
    <property type="match status" value="1"/>
</dbReference>
<dbReference type="RefSeq" id="WP_274152814.1">
    <property type="nucleotide sequence ID" value="NZ_CP117812.1"/>
</dbReference>
<dbReference type="InterPro" id="IPR001128">
    <property type="entry name" value="Cyt_P450"/>
</dbReference>